<dbReference type="InterPro" id="IPR024343">
    <property type="entry name" value="VP4_dicistrovir"/>
</dbReference>
<accession>A0A221LFE1</accession>
<dbReference type="InterPro" id="IPR014872">
    <property type="entry name" value="Dicistrovirus_capsid-polyPr_C"/>
</dbReference>
<feature type="domain" description="Dicistrovirus capsid-polyprotein C-terminal" evidence="5">
    <location>
        <begin position="650"/>
        <end position="886"/>
    </location>
</feature>
<evidence type="ECO:0000313" key="7">
    <source>
        <dbReference type="EMBL" id="ASM93983.1"/>
    </source>
</evidence>
<dbReference type="SUPFAM" id="SSF88633">
    <property type="entry name" value="Positive stranded ssRNA viruses"/>
    <property type="match status" value="3"/>
</dbReference>
<dbReference type="Pfam" id="PF08762">
    <property type="entry name" value="CRPV_capsid"/>
    <property type="match status" value="1"/>
</dbReference>
<sequence length="886" mass="97912">MENSALTTEQQEIVHFASEGIIPTTSAVPDIVNLSTNYLDMTAREDRTHTVVDFLSRPIVVHTGTWATTVVPEDTNSQLYTANFPEALISNAMYQEKLAGFVGLRATLVIKVQVNSQPFQQGRLLLQYFPYAQYMPNRVALVNSTLQGRSGCPRTDLDLSVGTEIEMRIPYVSPHVYYNLITGQGSFGAIYLNVYSQLRDQVSGTGTIEYTIWAHMEDVDIQYPTGAAIFTGSSPNFTNLANRLASGKMTGDEVREMYKDESYKEKPARIFAQAGFELSQLKQNNSTSTGIGQISEGLSTLSKIPVIGNLFTKPAWISSQAANIFKLLGFSKPTVQGLPCESKLRGQVRMANFDGADTSHKLALSSSNEIETKSGLSGTSSDEMALSHVLSIPNFWDTFSWPSTGTGSETGSILWDNYVTPMKIKPYSDTISDRFRTTHMGYVANSFGMWRGSIVYTFKFVKTQYHSGRLRISFIPFYFNSTISTGTPDVSKTQKMIVDLRTSTEVSFSIPYVSSRPWMYCIRPESSWLGTNNIKMYNAVTGIVRVEVLNKLVAANSVYPSIDTIVEVNGGPDLTFANPTCPSYVPYGGVLTAAASERAANEVQQEYSVVKPKAQMSMMGANEAVPRNEAQKGVHPPSIDTHQIDANWSPEAHCTGEKIMSIRQLIKRFGRVNNGALTMNSAATSSLILAPFSQRIAPTAVAASRQYTQLDYYYYLYAFWRGSMRYKLISETTENVVPTSPAGRKKSQFSWDISMFSSLQDTMNTIINLFSTSVNIIVPFRMGNSINNSVGSNIIVDPSVEGVVEFEVPYYNISHISPGTQYSSTDRALNVDNILRGHIPPCAVILRPRTAPSTDNVVFTTFWRAPGDDFSLSYLVGVPPLVNLSR</sequence>
<dbReference type="Pfam" id="PF00073">
    <property type="entry name" value="Rhv"/>
    <property type="match status" value="2"/>
</dbReference>
<dbReference type="InterPro" id="IPR029053">
    <property type="entry name" value="Viral_coat"/>
</dbReference>
<protein>
    <submittedName>
        <fullName evidence="7">Putative ORF2</fullName>
    </submittedName>
</protein>
<dbReference type="Gene3D" id="4.10.690.10">
    <property type="entry name" value="Cricket Paralysis Virus, Vp4, Chain D"/>
    <property type="match status" value="1"/>
</dbReference>
<evidence type="ECO:0000259" key="6">
    <source>
        <dbReference type="Pfam" id="PF11492"/>
    </source>
</evidence>
<evidence type="ECO:0000256" key="1">
    <source>
        <dbReference type="ARBA" id="ARBA00004328"/>
    </source>
</evidence>
<dbReference type="InterPro" id="IPR001676">
    <property type="entry name" value="Picornavirus_capsid"/>
</dbReference>
<keyword evidence="3" id="KW-0946">Virion</keyword>
<dbReference type="GO" id="GO:0005198">
    <property type="term" value="F:structural molecule activity"/>
    <property type="evidence" value="ECO:0007669"/>
    <property type="project" value="InterPro"/>
</dbReference>
<name>A0A221LFE1_9VIRU</name>
<evidence type="ECO:0000256" key="2">
    <source>
        <dbReference type="ARBA" id="ARBA00022561"/>
    </source>
</evidence>
<proteinExistence type="predicted"/>
<dbReference type="Gene3D" id="2.60.120.20">
    <property type="match status" value="3"/>
</dbReference>
<dbReference type="GO" id="GO:0019028">
    <property type="term" value="C:viral capsid"/>
    <property type="evidence" value="ECO:0007669"/>
    <property type="project" value="UniProtKB-KW"/>
</dbReference>
<dbReference type="Pfam" id="PF11492">
    <property type="entry name" value="Dicistro_VP4"/>
    <property type="match status" value="1"/>
</dbReference>
<reference evidence="7" key="1">
    <citation type="submission" date="2017-05" db="EMBL/GenBank/DDBJ databases">
        <title>New viruses from a metagenomic survey of invertebrates and Fucus.</title>
        <authorList>
            <person name="Waldron F.M."/>
            <person name="Obbard D.J."/>
        </authorList>
    </citation>
    <scope>NUCLEOTIDE SEQUENCE</scope>
    <source>
        <strain evidence="7">V52</strain>
    </source>
</reference>
<dbReference type="EMBL" id="MF189972">
    <property type="protein sequence ID" value="ASM93983.1"/>
    <property type="molecule type" value="Genomic_RNA"/>
</dbReference>
<keyword evidence="2" id="KW-0167">Capsid protein</keyword>
<feature type="domain" description="Capsid protein VP4 dicistrovirus" evidence="6">
    <location>
        <begin position="283"/>
        <end position="330"/>
    </location>
</feature>
<evidence type="ECO:0000256" key="3">
    <source>
        <dbReference type="ARBA" id="ARBA00022844"/>
    </source>
</evidence>
<dbReference type="CDD" id="cd00205">
    <property type="entry name" value="rhv_like"/>
    <property type="match status" value="2"/>
</dbReference>
<organism evidence="7">
    <name type="scientific">Millport beadlet anemone dicistro-like virus 1</name>
    <dbReference type="NCBI Taxonomy" id="2021917"/>
    <lineage>
        <taxon>Viruses</taxon>
        <taxon>Riboviria</taxon>
        <taxon>Orthornavirae</taxon>
        <taxon>Pisuviricota</taxon>
        <taxon>Pisoniviricetes</taxon>
        <taxon>Picornavirales</taxon>
        <taxon>Dicistroviridae</taxon>
    </lineage>
</organism>
<evidence type="ECO:0000259" key="5">
    <source>
        <dbReference type="Pfam" id="PF08762"/>
    </source>
</evidence>
<feature type="domain" description="Picornavirus capsid" evidence="4">
    <location>
        <begin position="51"/>
        <end position="182"/>
    </location>
</feature>
<feature type="domain" description="Picornavirus capsid" evidence="4">
    <location>
        <begin position="437"/>
        <end position="525"/>
    </location>
</feature>
<evidence type="ECO:0000259" key="4">
    <source>
        <dbReference type="Pfam" id="PF00073"/>
    </source>
</evidence>
<comment type="subcellular location">
    <subcellularLocation>
        <location evidence="1">Virion</location>
    </subcellularLocation>
</comment>
<dbReference type="InterPro" id="IPR033703">
    <property type="entry name" value="Rhv-like"/>
</dbReference>